<dbReference type="EnsemblMetazoa" id="XM_030996658">
    <property type="protein sequence ID" value="XP_030852518"/>
    <property type="gene ID" value="LOC115928769"/>
</dbReference>
<feature type="region of interest" description="Disordered" evidence="1">
    <location>
        <begin position="359"/>
        <end position="382"/>
    </location>
</feature>
<feature type="signal peptide" evidence="2">
    <location>
        <begin position="1"/>
        <end position="26"/>
    </location>
</feature>
<keyword evidence="6" id="KW-1185">Reference proteome</keyword>
<evidence type="ECO:0000256" key="2">
    <source>
        <dbReference type="SAM" id="SignalP"/>
    </source>
</evidence>
<feature type="domain" description="Fibronectin type-III" evidence="4">
    <location>
        <begin position="272"/>
        <end position="379"/>
    </location>
</feature>
<dbReference type="RefSeq" id="XP_030852518.1">
    <property type="nucleotide sequence ID" value="XM_030996658.1"/>
</dbReference>
<dbReference type="InterPro" id="IPR013783">
    <property type="entry name" value="Ig-like_fold"/>
</dbReference>
<dbReference type="CDD" id="cd00037">
    <property type="entry name" value="CLECT"/>
    <property type="match status" value="1"/>
</dbReference>
<evidence type="ECO:0008006" key="7">
    <source>
        <dbReference type="Google" id="ProtNLM"/>
    </source>
</evidence>
<dbReference type="SMART" id="SM00060">
    <property type="entry name" value="FN3"/>
    <property type="match status" value="1"/>
</dbReference>
<dbReference type="PANTHER" id="PTHR26391:SF18">
    <property type="entry name" value="PROTEIN KINASE RECEPTOR TIE-1, PUTATIVE-RELATED"/>
    <property type="match status" value="1"/>
</dbReference>
<dbReference type="KEGG" id="spu:115928769"/>
<organism evidence="5 6">
    <name type="scientific">Strongylocentrotus purpuratus</name>
    <name type="common">Purple sea urchin</name>
    <dbReference type="NCBI Taxonomy" id="7668"/>
    <lineage>
        <taxon>Eukaryota</taxon>
        <taxon>Metazoa</taxon>
        <taxon>Echinodermata</taxon>
        <taxon>Eleutherozoa</taxon>
        <taxon>Echinozoa</taxon>
        <taxon>Echinoidea</taxon>
        <taxon>Euechinoidea</taxon>
        <taxon>Echinacea</taxon>
        <taxon>Camarodonta</taxon>
        <taxon>Echinidea</taxon>
        <taxon>Strongylocentrotidae</taxon>
        <taxon>Strongylocentrotus</taxon>
    </lineage>
</organism>
<feature type="compositionally biased region" description="Polar residues" evidence="1">
    <location>
        <begin position="372"/>
        <end position="382"/>
    </location>
</feature>
<dbReference type="Gene3D" id="3.10.100.10">
    <property type="entry name" value="Mannose-Binding Protein A, subunit A"/>
    <property type="match status" value="1"/>
</dbReference>
<protein>
    <recommendedName>
        <fullName evidence="7">C-type lectin</fullName>
    </recommendedName>
</protein>
<dbReference type="PANTHER" id="PTHR26391">
    <property type="entry name" value="INACTIVE TYROSINE-PROTEIN KINASE 7"/>
    <property type="match status" value="1"/>
</dbReference>
<dbReference type="SUPFAM" id="SSF49265">
    <property type="entry name" value="Fibronectin type III"/>
    <property type="match status" value="1"/>
</dbReference>
<dbReference type="CDD" id="cd00063">
    <property type="entry name" value="FN3"/>
    <property type="match status" value="1"/>
</dbReference>
<evidence type="ECO:0000313" key="6">
    <source>
        <dbReference type="Proteomes" id="UP000007110"/>
    </source>
</evidence>
<dbReference type="InterPro" id="IPR036116">
    <property type="entry name" value="FN3_sf"/>
</dbReference>
<dbReference type="GeneID" id="115928769"/>
<proteinExistence type="predicted"/>
<dbReference type="InterPro" id="IPR003961">
    <property type="entry name" value="FN3_dom"/>
</dbReference>
<dbReference type="PROSITE" id="PS50853">
    <property type="entry name" value="FN3"/>
    <property type="match status" value="1"/>
</dbReference>
<dbReference type="InterPro" id="IPR001304">
    <property type="entry name" value="C-type_lectin-like"/>
</dbReference>
<dbReference type="Proteomes" id="UP000007110">
    <property type="component" value="Unassembled WGS sequence"/>
</dbReference>
<accession>A0A7M7PKM3</accession>
<feature type="domain" description="C-type lectin" evidence="3">
    <location>
        <begin position="36"/>
        <end position="163"/>
    </location>
</feature>
<name>A0A7M7PKM3_STRPU</name>
<evidence type="ECO:0000259" key="3">
    <source>
        <dbReference type="PROSITE" id="PS50041"/>
    </source>
</evidence>
<dbReference type="SMART" id="SM00034">
    <property type="entry name" value="CLECT"/>
    <property type="match status" value="1"/>
</dbReference>
<dbReference type="AlphaFoldDB" id="A0A7M7PKM3"/>
<sequence>MKFASEETVFITIIIAAIVSLQGVRSQSSSPEWHRLDDAVYLVDNITLEGYDEAQARCRGYGANLARIDSDEIQSNSVALEASLADVEIAASAAYTVTQSLTQNDRNFLTSFIPVPDTRGEWCFWIGCNDREVEGQFRWLDGTPVIYDGWAPKEPNNDAAPGDENYNFHLMTLRTNPGFASVYCAVDVEIEGETLSPDNVTLSIGQNLSSSKPISFSSTSLDGEFRNNSFLLDDVNEDDQIFCYAGELPDKDGSFSLATFSPVLDFYALPELPSGPTVGEISSSSSVTVSWSSWIPFMDSGDGPVVAYLIYQQTMGEEWIVVGSIDSSLGDGDLQRIMEFVLTDLELGTEYNVSVSAVREGPGGEGPRSPLVTVTTPTLGES</sequence>
<dbReference type="SUPFAM" id="SSF56436">
    <property type="entry name" value="C-type lectin-like"/>
    <property type="match status" value="1"/>
</dbReference>
<feature type="chain" id="PRO_5029752380" description="C-type lectin" evidence="2">
    <location>
        <begin position="27"/>
        <end position="382"/>
    </location>
</feature>
<evidence type="ECO:0000256" key="1">
    <source>
        <dbReference type="SAM" id="MobiDB-lite"/>
    </source>
</evidence>
<dbReference type="Gene3D" id="2.60.40.10">
    <property type="entry name" value="Immunoglobulins"/>
    <property type="match status" value="1"/>
</dbReference>
<dbReference type="PROSITE" id="PS50041">
    <property type="entry name" value="C_TYPE_LECTIN_2"/>
    <property type="match status" value="1"/>
</dbReference>
<evidence type="ECO:0000313" key="5">
    <source>
        <dbReference type="EnsemblMetazoa" id="XP_030852518"/>
    </source>
</evidence>
<dbReference type="Pfam" id="PF00041">
    <property type="entry name" value="fn3"/>
    <property type="match status" value="1"/>
</dbReference>
<dbReference type="InParanoid" id="A0A7M7PKM3"/>
<evidence type="ECO:0000259" key="4">
    <source>
        <dbReference type="PROSITE" id="PS50853"/>
    </source>
</evidence>
<reference evidence="5" key="2">
    <citation type="submission" date="2021-01" db="UniProtKB">
        <authorList>
            <consortium name="EnsemblMetazoa"/>
        </authorList>
    </citation>
    <scope>IDENTIFICATION</scope>
</reference>
<reference evidence="6" key="1">
    <citation type="submission" date="2015-02" db="EMBL/GenBank/DDBJ databases">
        <title>Genome sequencing for Strongylocentrotus purpuratus.</title>
        <authorList>
            <person name="Murali S."/>
            <person name="Liu Y."/>
            <person name="Vee V."/>
            <person name="English A."/>
            <person name="Wang M."/>
            <person name="Skinner E."/>
            <person name="Han Y."/>
            <person name="Muzny D.M."/>
            <person name="Worley K.C."/>
            <person name="Gibbs R.A."/>
        </authorList>
    </citation>
    <scope>NUCLEOTIDE SEQUENCE</scope>
</reference>
<dbReference type="InterPro" id="IPR016187">
    <property type="entry name" value="CTDL_fold"/>
</dbReference>
<keyword evidence="2" id="KW-0732">Signal</keyword>
<dbReference type="InterPro" id="IPR016186">
    <property type="entry name" value="C-type_lectin-like/link_sf"/>
</dbReference>